<accession>A0A1Y6CV51</accession>
<evidence type="ECO:0000313" key="2">
    <source>
        <dbReference type="EMBL" id="SMF81543.1"/>
    </source>
</evidence>
<reference evidence="2 3" key="1">
    <citation type="submission" date="2017-04" db="EMBL/GenBank/DDBJ databases">
        <authorList>
            <person name="Afonso C.L."/>
            <person name="Miller P.J."/>
            <person name="Scott M.A."/>
            <person name="Spackman E."/>
            <person name="Goraichik I."/>
            <person name="Dimitrov K.M."/>
            <person name="Suarez D.L."/>
            <person name="Swayne D.E."/>
        </authorList>
    </citation>
    <scope>NUCLEOTIDE SEQUENCE [LARGE SCALE GENOMIC DNA]</scope>
    <source>
        <strain evidence="2 3">USBA 355</strain>
    </source>
</reference>
<dbReference type="EMBL" id="FWZX01000044">
    <property type="protein sequence ID" value="SMF81543.1"/>
    <property type="molecule type" value="Genomic_DNA"/>
</dbReference>
<feature type="domain" description="Transcriptional regulator AbiEi antitoxin N-terminal" evidence="1">
    <location>
        <begin position="20"/>
        <end position="121"/>
    </location>
</feature>
<dbReference type="InterPro" id="IPR033455">
    <property type="entry name" value="AbiEi_3_N"/>
</dbReference>
<evidence type="ECO:0000313" key="3">
    <source>
        <dbReference type="Proteomes" id="UP000192917"/>
    </source>
</evidence>
<dbReference type="Proteomes" id="UP000192917">
    <property type="component" value="Unassembled WGS sequence"/>
</dbReference>
<organism evidence="2 3">
    <name type="scientific">Tistlia consotensis USBA 355</name>
    <dbReference type="NCBI Taxonomy" id="560819"/>
    <lineage>
        <taxon>Bacteria</taxon>
        <taxon>Pseudomonadati</taxon>
        <taxon>Pseudomonadota</taxon>
        <taxon>Alphaproteobacteria</taxon>
        <taxon>Rhodospirillales</taxon>
        <taxon>Rhodovibrionaceae</taxon>
        <taxon>Tistlia</taxon>
    </lineage>
</organism>
<dbReference type="InterPro" id="IPR021561">
    <property type="entry name" value="AbiEi_3"/>
</dbReference>
<name>A0A1Y6CV51_9PROT</name>
<keyword evidence="3" id="KW-1185">Reference proteome</keyword>
<proteinExistence type="predicted"/>
<dbReference type="Pfam" id="PF17194">
    <property type="entry name" value="AbiEi_3_N"/>
    <property type="match status" value="1"/>
</dbReference>
<evidence type="ECO:0000259" key="1">
    <source>
        <dbReference type="Pfam" id="PF17194"/>
    </source>
</evidence>
<dbReference type="Pfam" id="PF11459">
    <property type="entry name" value="AbiEi_3"/>
    <property type="match status" value="1"/>
</dbReference>
<dbReference type="STRING" id="560819.SAMN05428998_1445"/>
<protein>
    <submittedName>
        <fullName evidence="2">Transcriptional regulator with AbiEi antitoxin N-terminal domain</fullName>
    </submittedName>
</protein>
<sequence length="304" mass="34322">MQIFSKHANLMVMSHQKTPRLKPFLERVPPGFLVDAAWLKRFGIDPKSIHDYAERGWLERVVRGVYRRPLPHTDQAGRPLVRPETDWQLALLSIQWIMEHDVHLGGLSALGFHGLAHYLPLGGGERVYLYGEVPSWLARLPGKTQFVVRSRVLFGDDLTGVENAEHQFESAHGAGAGHGPTVSPWRWPLKVSSPERAILEALDELPAHATFDNLDMIFQGLTNLRPKRLMTLLRACRSIKVKRLFFVFADRHAHAWVKHLDKSAIDFGSGPRALAKGGKLHPVYRIYVPEALLPEDMDEDASHA</sequence>
<gene>
    <name evidence="2" type="ORF">SAMN05428998_1445</name>
</gene>
<dbReference type="AlphaFoldDB" id="A0A1Y6CV51"/>